<dbReference type="CDD" id="cd24068">
    <property type="entry name" value="ASKHA_NBD_ROK_FnNanK-like"/>
    <property type="match status" value="1"/>
</dbReference>
<dbReference type="OrthoDB" id="9795247at2"/>
<name>A0A430AQE0_9ENTE</name>
<dbReference type="InterPro" id="IPR043129">
    <property type="entry name" value="ATPase_NBD"/>
</dbReference>
<reference evidence="2 3" key="1">
    <citation type="submission" date="2017-05" db="EMBL/GenBank/DDBJ databases">
        <title>Vagococcus spp. assemblies.</title>
        <authorList>
            <person name="Gulvik C.A."/>
        </authorList>
    </citation>
    <scope>NUCLEOTIDE SEQUENCE [LARGE SCALE GENOMIC DNA]</scope>
    <source>
        <strain evidence="2 3">CCUG 51432</strain>
    </source>
</reference>
<evidence type="ECO:0000313" key="3">
    <source>
        <dbReference type="Proteomes" id="UP000287605"/>
    </source>
</evidence>
<evidence type="ECO:0000256" key="1">
    <source>
        <dbReference type="ARBA" id="ARBA00006479"/>
    </source>
</evidence>
<sequence>MSIQYGLFDQSGVLLSKLDSVSSKNGEKSVLDILLGIVSETIKSYSIKGICVASSGVIDSEKGEVIYSGYTIPEYKGTQIKKTIETIFNLPCEVENDVNCTALGEYWKGSGKGSNSLVCLTIGTGIGGAIMLGGSIYHGKNYSAGEIGYMKVSNENIQDIASATSLIERVGQKKKVNLNGKEIFEAAKTGDEVSIEEIDYLLENLSVAIINIMYLLSPEKIIVAGGIINQKDYLYEKLLTKVAANIEDTFFNNSTIVFAENNKTANLLGALFHFKKLQNID</sequence>
<dbReference type="InterPro" id="IPR000600">
    <property type="entry name" value="ROK"/>
</dbReference>
<dbReference type="AlphaFoldDB" id="A0A430AQE0"/>
<gene>
    <name evidence="2" type="ORF">CBF29_09990</name>
</gene>
<proteinExistence type="inferred from homology"/>
<dbReference type="Pfam" id="PF00480">
    <property type="entry name" value="ROK"/>
    <property type="match status" value="1"/>
</dbReference>
<keyword evidence="3" id="KW-1185">Reference proteome</keyword>
<dbReference type="Proteomes" id="UP000287605">
    <property type="component" value="Unassembled WGS sequence"/>
</dbReference>
<dbReference type="PANTHER" id="PTHR18964:SF165">
    <property type="entry name" value="BETA-GLUCOSIDE KINASE"/>
    <property type="match status" value="1"/>
</dbReference>
<organism evidence="2 3">
    <name type="scientific">Vagococcus elongatus</name>
    <dbReference type="NCBI Taxonomy" id="180344"/>
    <lineage>
        <taxon>Bacteria</taxon>
        <taxon>Bacillati</taxon>
        <taxon>Bacillota</taxon>
        <taxon>Bacilli</taxon>
        <taxon>Lactobacillales</taxon>
        <taxon>Enterococcaceae</taxon>
        <taxon>Vagococcus</taxon>
    </lineage>
</organism>
<dbReference type="EMBL" id="NGKA01000015">
    <property type="protein sequence ID" value="RSU10350.1"/>
    <property type="molecule type" value="Genomic_DNA"/>
</dbReference>
<evidence type="ECO:0000313" key="2">
    <source>
        <dbReference type="EMBL" id="RSU10350.1"/>
    </source>
</evidence>
<protein>
    <recommendedName>
        <fullName evidence="4">ROK family protein</fullName>
    </recommendedName>
</protein>
<evidence type="ECO:0008006" key="4">
    <source>
        <dbReference type="Google" id="ProtNLM"/>
    </source>
</evidence>
<dbReference type="PANTHER" id="PTHR18964">
    <property type="entry name" value="ROK (REPRESSOR, ORF, KINASE) FAMILY"/>
    <property type="match status" value="1"/>
</dbReference>
<comment type="similarity">
    <text evidence="1">Belongs to the ROK (NagC/XylR) family.</text>
</comment>
<comment type="caution">
    <text evidence="2">The sequence shown here is derived from an EMBL/GenBank/DDBJ whole genome shotgun (WGS) entry which is preliminary data.</text>
</comment>
<accession>A0A430AQE0</accession>
<dbReference type="SUPFAM" id="SSF53067">
    <property type="entry name" value="Actin-like ATPase domain"/>
    <property type="match status" value="1"/>
</dbReference>
<dbReference type="Gene3D" id="3.30.420.40">
    <property type="match status" value="2"/>
</dbReference>